<dbReference type="Pfam" id="PF12520">
    <property type="entry name" value="DUF3723"/>
    <property type="match status" value="1"/>
</dbReference>
<feature type="compositionally biased region" description="Polar residues" evidence="1">
    <location>
        <begin position="713"/>
        <end position="725"/>
    </location>
</feature>
<protein>
    <submittedName>
        <fullName evidence="2">Uncharacterized protein</fullName>
    </submittedName>
</protein>
<keyword evidence="3" id="KW-1185">Reference proteome</keyword>
<feature type="region of interest" description="Disordered" evidence="1">
    <location>
        <begin position="685"/>
        <end position="725"/>
    </location>
</feature>
<evidence type="ECO:0000256" key="1">
    <source>
        <dbReference type="SAM" id="MobiDB-lite"/>
    </source>
</evidence>
<dbReference type="OrthoDB" id="4227485at2759"/>
<dbReference type="Proteomes" id="UP000001294">
    <property type="component" value="Unassembled WGS sequence"/>
</dbReference>
<proteinExistence type="predicted"/>
<organism evidence="2 3">
    <name type="scientific">Talaromyces marneffei (strain ATCC 18224 / CBS 334.59 / QM 7333)</name>
    <name type="common">Penicillium marneffei</name>
    <dbReference type="NCBI Taxonomy" id="441960"/>
    <lineage>
        <taxon>Eukaryota</taxon>
        <taxon>Fungi</taxon>
        <taxon>Dikarya</taxon>
        <taxon>Ascomycota</taxon>
        <taxon>Pezizomycotina</taxon>
        <taxon>Eurotiomycetes</taxon>
        <taxon>Eurotiomycetidae</taxon>
        <taxon>Eurotiales</taxon>
        <taxon>Trichocomaceae</taxon>
        <taxon>Talaromyces</taxon>
        <taxon>Talaromyces sect. Talaromyces</taxon>
    </lineage>
</organism>
<dbReference type="InterPro" id="IPR022198">
    <property type="entry name" value="DUF3723"/>
</dbReference>
<dbReference type="PhylomeDB" id="B6QDX6"/>
<sequence length="1089" mass="123975">MQSPFTHAESHLDIERSRDYKGTAKIDFEEIGFHPTSSHPVEQHIIDWLCERFQKEGCRRLDAQNHVPAIISRQDLCAALRAAGKSFSDLLTSDPNHLPHLRFLAGQVLCLHGRHRIRAGAKFLASGDRWWTVDIYLENISHELRTALAEEYFEEEQPSDGEIYQKIRRYQQEHNAVFERTWWARLTDDKARYLRQLSKNIDICSAFDGLLSIPGLWGGMSLEDVAKMMALRCDEEIVHYLTSHLRKFWASLVSPDPTNPDLEAMMKIDAHTVERLELMAPKASYRDARKVQRLLHSGKVLSNFNLSERARMWKWLRDYDGIIPTLRTFFRDIKYLKECGNAMKLLINFSKTEPTVRQALQCCYSPRDSLEEGCLIQTSEDTFESRFGSLEVQQELSYRQLWLHAMRVYPRISRTLPTPNSLAKSQNKTLDALVVYEMAMFAHKLGFQSPAIKKLITHSPDAMIAQSVLLHARDQEGYEYDAKVFPTLVHRIVECFSMATPREHPQLPSLVDSTAGLKERCGIPSGQAQRHDHRLLFLDRLHTDRVAISGTVSTWYVRRNVYFAFFGRLPSNSLGVPVSISSTFPRDRDVTSRPSRDVYEGSEIRAPWVEFTEPMLGPSNAEHRTKIANPTTQPGEVGEEVVAKNEVSDQTQSLSEEEFSVVVQEHFLRGQDESALRDTNLGDASLEENEPESDKPQSPGLPEPGSPDGLQPGTRSCSNSTSPSLQLQQDLSNFIARIHVSTNPQEDDLQQSGQSRSHIINHANNARKRKHTNDDDTGAYEKLNSASKRRRSRTRNIAGTHSSPLNEAESIRFNLLRTLMKRAGQSFNIATLRQIYEIGDRIIYETNVILNGWNEWLSRECQAPGVVLPAYHNLSSAEICFAACRLLVSTHESFHHESVYGRLAQVLLHIFVPEIKKEVKERQDRGERFLNPNHRKPVTIAHDLILENVSEFERNGKRPCRQNLVQHKNFGKRWWRLGSGIGLVVILTCSSDLATSHMKSRSFSDATINLLVNYVRNAYPSAVAHLQSLDPIIQRLIANGSLSANNIIQPCPFLLRYEALPENIQWTNTQSAMGVATEKLLRSLGKTKE</sequence>
<feature type="region of interest" description="Disordered" evidence="1">
    <location>
        <begin position="762"/>
        <end position="803"/>
    </location>
</feature>
<gene>
    <name evidence="2" type="ORF">PMAA_078740</name>
</gene>
<accession>B6QDX6</accession>
<dbReference type="EMBL" id="DS995901">
    <property type="protein sequence ID" value="EEA23847.1"/>
    <property type="molecule type" value="Genomic_DNA"/>
</dbReference>
<dbReference type="STRING" id="441960.B6QDX6"/>
<reference evidence="3" key="1">
    <citation type="journal article" date="2015" name="Genome Announc.">
        <title>Genome sequence of the AIDS-associated pathogen Penicillium marneffei (ATCC18224) and its near taxonomic relative Talaromyces stipitatus (ATCC10500).</title>
        <authorList>
            <person name="Nierman W.C."/>
            <person name="Fedorova-Abrams N.D."/>
            <person name="Andrianopoulos A."/>
        </authorList>
    </citation>
    <scope>NUCLEOTIDE SEQUENCE [LARGE SCALE GENOMIC DNA]</scope>
    <source>
        <strain evidence="3">ATCC 18224 / CBS 334.59 / QM 7333</strain>
    </source>
</reference>
<evidence type="ECO:0000313" key="3">
    <source>
        <dbReference type="Proteomes" id="UP000001294"/>
    </source>
</evidence>
<name>B6QDX6_TALMQ</name>
<feature type="region of interest" description="Disordered" evidence="1">
    <location>
        <begin position="617"/>
        <end position="637"/>
    </location>
</feature>
<evidence type="ECO:0000313" key="2">
    <source>
        <dbReference type="EMBL" id="EEA23847.1"/>
    </source>
</evidence>
<dbReference type="VEuPathDB" id="FungiDB:PMAA_078740"/>
<dbReference type="AlphaFoldDB" id="B6QDX6"/>
<dbReference type="HOGENOM" id="CLU_004286_4_0_1"/>